<reference evidence="2" key="2">
    <citation type="journal article" date="2021" name="PeerJ">
        <title>Extensive microbial diversity within the chicken gut microbiome revealed by metagenomics and culture.</title>
        <authorList>
            <person name="Gilroy R."/>
            <person name="Ravi A."/>
            <person name="Getino M."/>
            <person name="Pursley I."/>
            <person name="Horton D.L."/>
            <person name="Alikhan N.F."/>
            <person name="Baker D."/>
            <person name="Gharbi K."/>
            <person name="Hall N."/>
            <person name="Watson M."/>
            <person name="Adriaenssens E.M."/>
            <person name="Foster-Nyarko E."/>
            <person name="Jarju S."/>
            <person name="Secka A."/>
            <person name="Antonio M."/>
            <person name="Oren A."/>
            <person name="Chaudhuri R.R."/>
            <person name="La Ragione R."/>
            <person name="Hildebrand F."/>
            <person name="Pallen M.J."/>
        </authorList>
    </citation>
    <scope>NUCLEOTIDE SEQUENCE</scope>
    <source>
        <strain evidence="2">15467</strain>
    </source>
</reference>
<protein>
    <submittedName>
        <fullName evidence="2">Uncharacterized protein</fullName>
    </submittedName>
</protein>
<dbReference type="AlphaFoldDB" id="A0A9D9GXV7"/>
<reference evidence="2" key="1">
    <citation type="submission" date="2020-10" db="EMBL/GenBank/DDBJ databases">
        <authorList>
            <person name="Gilroy R."/>
        </authorList>
    </citation>
    <scope>NUCLEOTIDE SEQUENCE</scope>
    <source>
        <strain evidence="2">15467</strain>
    </source>
</reference>
<dbReference type="EMBL" id="JADINB010000060">
    <property type="protein sequence ID" value="MBO8428794.1"/>
    <property type="molecule type" value="Genomic_DNA"/>
</dbReference>
<dbReference type="Proteomes" id="UP000823635">
    <property type="component" value="Unassembled WGS sequence"/>
</dbReference>
<evidence type="ECO:0000256" key="1">
    <source>
        <dbReference type="SAM" id="Phobius"/>
    </source>
</evidence>
<evidence type="ECO:0000313" key="2">
    <source>
        <dbReference type="EMBL" id="MBO8428794.1"/>
    </source>
</evidence>
<keyword evidence="1" id="KW-0472">Membrane</keyword>
<feature type="transmembrane region" description="Helical" evidence="1">
    <location>
        <begin position="25"/>
        <end position="46"/>
    </location>
</feature>
<proteinExistence type="predicted"/>
<feature type="transmembrane region" description="Helical" evidence="1">
    <location>
        <begin position="52"/>
        <end position="70"/>
    </location>
</feature>
<gene>
    <name evidence="2" type="ORF">IAC68_02530</name>
</gene>
<comment type="caution">
    <text evidence="2">The sequence shown here is derived from an EMBL/GenBank/DDBJ whole genome shotgun (WGS) entry which is preliminary data.</text>
</comment>
<name>A0A9D9GXV7_9BACT</name>
<evidence type="ECO:0000313" key="3">
    <source>
        <dbReference type="Proteomes" id="UP000823635"/>
    </source>
</evidence>
<sequence length="164" mass="18193">MSDFKNIESVIEENGNISKKSRTSALSYIYIFVGLCLIACAFAMEMNQNVDFALKSIGAVISIIGIISVIKPKKYLCYNPSNEEVREHIFYFDAKDKKAIHAAIESGDLNLAKLIKSGSTNMRAVVYATPSKNFILMQMQAYIPHEYVPIEDPAIISGNTSQSN</sequence>
<accession>A0A9D9GXV7</accession>
<keyword evidence="1" id="KW-1133">Transmembrane helix</keyword>
<keyword evidence="1" id="KW-0812">Transmembrane</keyword>
<organism evidence="2 3">
    <name type="scientific">Candidatus Egerieousia excrementavium</name>
    <dbReference type="NCBI Taxonomy" id="2840778"/>
    <lineage>
        <taxon>Bacteria</taxon>
        <taxon>Pseudomonadati</taxon>
        <taxon>Bacteroidota</taxon>
        <taxon>Bacteroidia</taxon>
        <taxon>Bacteroidales</taxon>
        <taxon>Candidatus Egerieousia</taxon>
    </lineage>
</organism>